<accession>A0A1B7WPJ4</accession>
<sequence length="90" mass="10166">MNSLSFSASAKSENFVDRDFIFTTINNFLHRYPKGYFTIVGVPGSGKSAILAQFVRQNPHTIYYNAQIAGKNRVEAFFPEVCTQLNLLLE</sequence>
<evidence type="ECO:0000313" key="2">
    <source>
        <dbReference type="Proteomes" id="UP000092093"/>
    </source>
</evidence>
<comment type="caution">
    <text evidence="1">The sequence shown here is derived from an EMBL/GenBank/DDBJ whole genome shotgun (WGS) entry which is preliminary data.</text>
</comment>
<dbReference type="Gene3D" id="3.40.50.300">
    <property type="entry name" value="P-loop containing nucleotide triphosphate hydrolases"/>
    <property type="match status" value="1"/>
</dbReference>
<dbReference type="SUPFAM" id="SSF52540">
    <property type="entry name" value="P-loop containing nucleoside triphosphate hydrolases"/>
    <property type="match status" value="1"/>
</dbReference>
<gene>
    <name evidence="1" type="ORF">AN484_23675</name>
</gene>
<feature type="non-terminal residue" evidence="1">
    <location>
        <position position="90"/>
    </location>
</feature>
<reference evidence="1 2" key="1">
    <citation type="submission" date="2015-09" db="EMBL/GenBank/DDBJ databases">
        <title>Aphanizomenon flos-aquae WA102.</title>
        <authorList>
            <person name="Driscoll C."/>
        </authorList>
    </citation>
    <scope>NUCLEOTIDE SEQUENCE [LARGE SCALE GENOMIC DNA]</scope>
    <source>
        <strain evidence="1">WA102</strain>
    </source>
</reference>
<dbReference type="Proteomes" id="UP000092093">
    <property type="component" value="Unassembled WGS sequence"/>
</dbReference>
<protein>
    <recommendedName>
        <fullName evidence="3">Orc1-like AAA ATPase domain-containing protein</fullName>
    </recommendedName>
</protein>
<dbReference type="InterPro" id="IPR027417">
    <property type="entry name" value="P-loop_NTPase"/>
</dbReference>
<evidence type="ECO:0008006" key="3">
    <source>
        <dbReference type="Google" id="ProtNLM"/>
    </source>
</evidence>
<dbReference type="EMBL" id="LJOW01000208">
    <property type="protein sequence ID" value="OBQ39042.1"/>
    <property type="molecule type" value="Genomic_DNA"/>
</dbReference>
<dbReference type="AlphaFoldDB" id="A0A1B7WPJ4"/>
<proteinExistence type="predicted"/>
<name>A0A1B7WPJ4_APHFL</name>
<evidence type="ECO:0000313" key="1">
    <source>
        <dbReference type="EMBL" id="OBQ39042.1"/>
    </source>
</evidence>
<organism evidence="1 2">
    <name type="scientific">Aphanizomenon flos-aquae WA102</name>
    <dbReference type="NCBI Taxonomy" id="1710896"/>
    <lineage>
        <taxon>Bacteria</taxon>
        <taxon>Bacillati</taxon>
        <taxon>Cyanobacteriota</taxon>
        <taxon>Cyanophyceae</taxon>
        <taxon>Nostocales</taxon>
        <taxon>Aphanizomenonaceae</taxon>
        <taxon>Aphanizomenon</taxon>
    </lineage>
</organism>